<dbReference type="AlphaFoldDB" id="A0A1M4ZN99"/>
<keyword evidence="1" id="KW-0472">Membrane</keyword>
<keyword evidence="1" id="KW-1133">Transmembrane helix</keyword>
<dbReference type="Proteomes" id="UP000184035">
    <property type="component" value="Unassembled WGS sequence"/>
</dbReference>
<dbReference type="RefSeq" id="WP_072897916.1">
    <property type="nucleotide sequence ID" value="NZ_FQVM01000062.1"/>
</dbReference>
<keyword evidence="3" id="KW-1185">Reference proteome</keyword>
<reference evidence="2 3" key="1">
    <citation type="submission" date="2016-11" db="EMBL/GenBank/DDBJ databases">
        <authorList>
            <person name="Jaros S."/>
            <person name="Januszkiewicz K."/>
            <person name="Wedrychowicz H."/>
        </authorList>
    </citation>
    <scope>NUCLEOTIDE SEQUENCE [LARGE SCALE GENOMIC DNA]</scope>
    <source>
        <strain evidence="2 3">DSM 2631</strain>
    </source>
</reference>
<keyword evidence="1" id="KW-0812">Transmembrane</keyword>
<protein>
    <submittedName>
        <fullName evidence="2">Uncharacterized protein</fullName>
    </submittedName>
</protein>
<feature type="transmembrane region" description="Helical" evidence="1">
    <location>
        <begin position="412"/>
        <end position="435"/>
    </location>
</feature>
<evidence type="ECO:0000313" key="2">
    <source>
        <dbReference type="EMBL" id="SHF19481.1"/>
    </source>
</evidence>
<dbReference type="EMBL" id="FQVM01000062">
    <property type="protein sequence ID" value="SHF19481.1"/>
    <property type="molecule type" value="Genomic_DNA"/>
</dbReference>
<evidence type="ECO:0000256" key="1">
    <source>
        <dbReference type="SAM" id="Phobius"/>
    </source>
</evidence>
<feature type="transmembrane region" description="Helical" evidence="1">
    <location>
        <begin position="331"/>
        <end position="349"/>
    </location>
</feature>
<proteinExistence type="predicted"/>
<sequence length="452" mass="52887">MFQLIYTLLIRCLVFVIISSFLYGIVKYIFYKRCWTNYGLDDDMLLVYKFPFKTYIVPKNEENSYYEFLNERKDENGIINREEVWERLNSLKNISLLSYIIVISITNLISLIWFYSSNNFITVIGDIITVIAFITIPSFKFTKKMRCLNKLNYIHIAYGVFLILMIIDFHKIEVLFFNILSIVFLIIFFKAIIDKKCGVYTKDNTNIWTIFYKLDYNNDIDQSVDNFKEYVEEEKLNKEAWIKESELTKKNQLFKFSNVDKKLQDDSDINDYIVISIINSRIVIGMSFVLLLGIIILFSYLYSVSATSTDADYILNGLKELMFSFDKLLEMFSISLQIVAAILFGDSVLSEGLNSILIKKNQECKKKSEEKDTIGKQKERLKIAYKNIIALIYVIFGFIFAMFGNLSPNIEYRVLAIIPIFIMIVILYKITLFAIMKRVRKDIAIISKAGDK</sequence>
<evidence type="ECO:0000313" key="3">
    <source>
        <dbReference type="Proteomes" id="UP000184035"/>
    </source>
</evidence>
<organism evidence="2 3">
    <name type="scientific">Clostridium fallax</name>
    <dbReference type="NCBI Taxonomy" id="1533"/>
    <lineage>
        <taxon>Bacteria</taxon>
        <taxon>Bacillati</taxon>
        <taxon>Bacillota</taxon>
        <taxon>Clostridia</taxon>
        <taxon>Eubacteriales</taxon>
        <taxon>Clostridiaceae</taxon>
        <taxon>Clostridium</taxon>
    </lineage>
</organism>
<feature type="transmembrane region" description="Helical" evidence="1">
    <location>
        <begin position="120"/>
        <end position="139"/>
    </location>
</feature>
<feature type="transmembrane region" description="Helical" evidence="1">
    <location>
        <begin position="96"/>
        <end position="114"/>
    </location>
</feature>
<feature type="transmembrane region" description="Helical" evidence="1">
    <location>
        <begin position="388"/>
        <end position="406"/>
    </location>
</feature>
<accession>A0A1M4ZN99</accession>
<feature type="transmembrane region" description="Helical" evidence="1">
    <location>
        <begin position="282"/>
        <end position="302"/>
    </location>
</feature>
<name>A0A1M4ZN99_9CLOT</name>
<feature type="transmembrane region" description="Helical" evidence="1">
    <location>
        <begin position="175"/>
        <end position="193"/>
    </location>
</feature>
<gene>
    <name evidence="2" type="ORF">SAMN05443638_1621</name>
</gene>
<feature type="transmembrane region" description="Helical" evidence="1">
    <location>
        <begin position="6"/>
        <end position="26"/>
    </location>
</feature>
<feature type="transmembrane region" description="Helical" evidence="1">
    <location>
        <begin position="151"/>
        <end position="169"/>
    </location>
</feature>